<feature type="region of interest" description="Disordered" evidence="6">
    <location>
        <begin position="824"/>
        <end position="871"/>
    </location>
</feature>
<organism evidence="9 10">
    <name type="scientific">Botryosphaeria dothidea</name>
    <dbReference type="NCBI Taxonomy" id="55169"/>
    <lineage>
        <taxon>Eukaryota</taxon>
        <taxon>Fungi</taxon>
        <taxon>Dikarya</taxon>
        <taxon>Ascomycota</taxon>
        <taxon>Pezizomycotina</taxon>
        <taxon>Dothideomycetes</taxon>
        <taxon>Dothideomycetes incertae sedis</taxon>
        <taxon>Botryosphaeriales</taxon>
        <taxon>Botryosphaeriaceae</taxon>
        <taxon>Botryosphaeria</taxon>
    </lineage>
</organism>
<dbReference type="OrthoDB" id="3247158at2759"/>
<feature type="compositionally biased region" description="Pro residues" evidence="6">
    <location>
        <begin position="122"/>
        <end position="132"/>
    </location>
</feature>
<dbReference type="PANTHER" id="PTHR13119">
    <property type="entry name" value="ZINC FINGER CCCH DOMAIN-CONTAINING PROTEI"/>
    <property type="match status" value="1"/>
</dbReference>
<reference evidence="9" key="1">
    <citation type="submission" date="2020-04" db="EMBL/GenBank/DDBJ databases">
        <title>Genome Assembly and Annotation of Botryosphaeria dothidea sdau 11-99, a Latent Pathogen of Apple Fruit Ring Rot in China.</title>
        <authorList>
            <person name="Yu C."/>
            <person name="Diao Y."/>
            <person name="Lu Q."/>
            <person name="Zhao J."/>
            <person name="Cui S."/>
            <person name="Peng C."/>
            <person name="He B."/>
            <person name="Liu H."/>
        </authorList>
    </citation>
    <scope>NUCLEOTIDE SEQUENCE [LARGE SCALE GENOMIC DNA]</scope>
    <source>
        <strain evidence="9">Sdau11-99</strain>
    </source>
</reference>
<evidence type="ECO:0000259" key="7">
    <source>
        <dbReference type="PROSITE" id="PS50103"/>
    </source>
</evidence>
<evidence type="ECO:0000256" key="1">
    <source>
        <dbReference type="ARBA" id="ARBA00022723"/>
    </source>
</evidence>
<feature type="region of interest" description="Disordered" evidence="6">
    <location>
        <begin position="522"/>
        <end position="646"/>
    </location>
</feature>
<dbReference type="GO" id="GO:0005634">
    <property type="term" value="C:nucleus"/>
    <property type="evidence" value="ECO:0007669"/>
    <property type="project" value="TreeGrafter"/>
</dbReference>
<dbReference type="Gene3D" id="3.30.1370.110">
    <property type="match status" value="1"/>
</dbReference>
<dbReference type="Pfam" id="PF08590">
    <property type="entry name" value="DUF1771"/>
    <property type="match status" value="1"/>
</dbReference>
<feature type="domain" description="C3H1-type" evidence="7">
    <location>
        <begin position="437"/>
        <end position="464"/>
    </location>
</feature>
<sequence length="871" mass="94089">MKEWYDAWRCGCGEGKAASASPAAVADDAALQAGGYLPARGSYVLPNHFTDCAKAPPRSLLARCGATVLCNPPQLALSFRPPSPQLTAGPICAYASQPPTDSNHPQAPPLNTPRSPSRHPLLRPPSAPPAPPRIGAMVSDEVYDLCLPVLQDDSLEDEDKTEKLEELMREKTSLTGKALEDAVLDSLWRFRGANNSSASPPPVRHTIIRRSSPAPWQVARAPTPSNSSPRIAPPPGFGVAPPGFSRAKSSTASPFTSPRPSPRMAYATPHIPHSPNLNAYEFSEPSHTPDIYGDYGSDTVDWLVNDDVASVSSSVHGDGSLNGAAAEWVQPYTVDMDPYEMLRSIMRENRSNEEIEKALEENGYDFTATVQAMMDQSAALQQPMPVNQPERTYLVGKSMSPSFRPATPAGQVKTNVLCKYWLTTGHCARADCRFSHDPSRTLCKYWLAGNCLAGDTCLFSHDPSSLMSKMALEGSATPTTQPNFQVQDYEAFPSLQQTASHQSHLYHAEQSALEQLYGVRNVATPPPGLNPFPTFTPSSHRTHSRPSSSRQISHSRASTPSAPAADDPEAFPSLASAAAAKSGKKHHGKRGGHGHGNKENGGPNTLADVVKMSPSPAPAQPRKGLRPAKSFNGSRENSAAAQAIPAPEHIPWLETGDAANKAYLKARQEAFKHGGLRNNAAQAWNRNDSRAAKALSLRGQSENNLMRQAHREAAEHLYNERNKDNGPNAKELYVDLHGLHPEESVQYLSKILMQHQNSTRPIYAITGTGHHSKNGKDKVGKAVRGFLNEWRYVFREFSVPGDRGNVGGILGIDPSSWDRSLERERLDSGVGSSNGEEDKSGDKLGESTKIRVIKADQAAGAGGVPTGPRVR</sequence>
<dbReference type="PROSITE" id="PS50828">
    <property type="entry name" value="SMR"/>
    <property type="match status" value="1"/>
</dbReference>
<dbReference type="EMBL" id="WWBZ02000011">
    <property type="protein sequence ID" value="KAF4311283.1"/>
    <property type="molecule type" value="Genomic_DNA"/>
</dbReference>
<dbReference type="InterPro" id="IPR013899">
    <property type="entry name" value="DUF1771"/>
</dbReference>
<dbReference type="SUPFAM" id="SSF90229">
    <property type="entry name" value="CCCH zinc finger"/>
    <property type="match status" value="1"/>
</dbReference>
<keyword evidence="1 5" id="KW-0479">Metal-binding</keyword>
<dbReference type="SUPFAM" id="SSF160443">
    <property type="entry name" value="SMR domain-like"/>
    <property type="match status" value="1"/>
</dbReference>
<evidence type="ECO:0000259" key="8">
    <source>
        <dbReference type="PROSITE" id="PS50828"/>
    </source>
</evidence>
<name>A0A8H4J5N4_9PEZI</name>
<feature type="compositionally biased region" description="Low complexity" evidence="6">
    <location>
        <begin position="545"/>
        <end position="581"/>
    </location>
</feature>
<dbReference type="GO" id="GO:0008270">
    <property type="term" value="F:zinc ion binding"/>
    <property type="evidence" value="ECO:0007669"/>
    <property type="project" value="UniProtKB-KW"/>
</dbReference>
<evidence type="ECO:0000256" key="4">
    <source>
        <dbReference type="ARBA" id="ARBA00022833"/>
    </source>
</evidence>
<protein>
    <submittedName>
        <fullName evidence="9">Ccch zinc finger and smr domain-containing protein</fullName>
    </submittedName>
</protein>
<dbReference type="Pfam" id="PF00642">
    <property type="entry name" value="zf-CCCH"/>
    <property type="match status" value="1"/>
</dbReference>
<evidence type="ECO:0000256" key="6">
    <source>
        <dbReference type="SAM" id="MobiDB-lite"/>
    </source>
</evidence>
<feature type="zinc finger region" description="C3H1-type" evidence="5">
    <location>
        <begin position="413"/>
        <end position="436"/>
    </location>
</feature>
<dbReference type="InterPro" id="IPR002625">
    <property type="entry name" value="Smr_dom"/>
</dbReference>
<feature type="compositionally biased region" description="Polar residues" evidence="6">
    <location>
        <begin position="247"/>
        <end position="258"/>
    </location>
</feature>
<feature type="zinc finger region" description="C3H1-type" evidence="5">
    <location>
        <begin position="437"/>
        <end position="464"/>
    </location>
</feature>
<feature type="region of interest" description="Disordered" evidence="6">
    <location>
        <begin position="210"/>
        <end position="264"/>
    </location>
</feature>
<evidence type="ECO:0000256" key="5">
    <source>
        <dbReference type="PROSITE-ProRule" id="PRU00723"/>
    </source>
</evidence>
<feature type="compositionally biased region" description="Basic and acidic residues" evidence="6">
    <location>
        <begin position="836"/>
        <end position="849"/>
    </location>
</feature>
<dbReference type="SMART" id="SM00356">
    <property type="entry name" value="ZnF_C3H1"/>
    <property type="match status" value="2"/>
</dbReference>
<dbReference type="FunFam" id="3.30.1370.110:FF:000002">
    <property type="entry name" value="CCCH zinc finger and SMR domain protein"/>
    <property type="match status" value="1"/>
</dbReference>
<dbReference type="GO" id="GO:0003723">
    <property type="term" value="F:RNA binding"/>
    <property type="evidence" value="ECO:0007669"/>
    <property type="project" value="InterPro"/>
</dbReference>
<dbReference type="GO" id="GO:0045892">
    <property type="term" value="P:negative regulation of DNA-templated transcription"/>
    <property type="evidence" value="ECO:0007669"/>
    <property type="project" value="InterPro"/>
</dbReference>
<dbReference type="SMART" id="SM01162">
    <property type="entry name" value="DUF1771"/>
    <property type="match status" value="1"/>
</dbReference>
<keyword evidence="3 5" id="KW-0863">Zinc-finger</keyword>
<evidence type="ECO:0000313" key="10">
    <source>
        <dbReference type="Proteomes" id="UP000572817"/>
    </source>
</evidence>
<feature type="domain" description="Smr" evidence="8">
    <location>
        <begin position="734"/>
        <end position="815"/>
    </location>
</feature>
<feature type="domain" description="C3H1-type" evidence="7">
    <location>
        <begin position="413"/>
        <end position="436"/>
    </location>
</feature>
<dbReference type="InterPro" id="IPR000571">
    <property type="entry name" value="Znf_CCCH"/>
</dbReference>
<feature type="region of interest" description="Disordered" evidence="6">
    <location>
        <begin position="88"/>
        <end position="135"/>
    </location>
</feature>
<evidence type="ECO:0000256" key="3">
    <source>
        <dbReference type="ARBA" id="ARBA00022771"/>
    </source>
</evidence>
<dbReference type="InterPro" id="IPR036063">
    <property type="entry name" value="Smr_dom_sf"/>
</dbReference>
<dbReference type="SMART" id="SM00463">
    <property type="entry name" value="SMR"/>
    <property type="match status" value="1"/>
</dbReference>
<dbReference type="InterPro" id="IPR036855">
    <property type="entry name" value="Znf_CCCH_sf"/>
</dbReference>
<evidence type="ECO:0000313" key="9">
    <source>
        <dbReference type="EMBL" id="KAF4311283.1"/>
    </source>
</evidence>
<feature type="compositionally biased region" description="Basic residues" evidence="6">
    <location>
        <begin position="582"/>
        <end position="595"/>
    </location>
</feature>
<dbReference type="Pfam" id="PF14608">
    <property type="entry name" value="zf-CCCH_2"/>
    <property type="match status" value="1"/>
</dbReference>
<comment type="caution">
    <text evidence="9">The sequence shown here is derived from an EMBL/GenBank/DDBJ whole genome shotgun (WGS) entry which is preliminary data.</text>
</comment>
<dbReference type="InterPro" id="IPR045124">
    <property type="entry name" value="Su(sable)-like"/>
</dbReference>
<proteinExistence type="predicted"/>
<feature type="compositionally biased region" description="Polar residues" evidence="6">
    <location>
        <begin position="631"/>
        <end position="640"/>
    </location>
</feature>
<dbReference type="Proteomes" id="UP000572817">
    <property type="component" value="Unassembled WGS sequence"/>
</dbReference>
<keyword evidence="2" id="KW-0677">Repeat</keyword>
<dbReference type="PROSITE" id="PS50103">
    <property type="entry name" value="ZF_C3H1"/>
    <property type="match status" value="2"/>
</dbReference>
<evidence type="ECO:0000256" key="2">
    <source>
        <dbReference type="ARBA" id="ARBA00022737"/>
    </source>
</evidence>
<dbReference type="PANTHER" id="PTHR13119:SF12">
    <property type="entry name" value="PROTEIN SUPPRESSOR OF SABLE"/>
    <property type="match status" value="1"/>
</dbReference>
<keyword evidence="10" id="KW-1185">Reference proteome</keyword>
<dbReference type="AlphaFoldDB" id="A0A8H4J5N4"/>
<gene>
    <name evidence="9" type="ORF">GTA08_BOTSDO13379</name>
</gene>
<dbReference type="Gene3D" id="4.10.1000.10">
    <property type="entry name" value="Zinc finger, CCCH-type"/>
    <property type="match status" value="1"/>
</dbReference>
<keyword evidence="4 5" id="KW-0862">Zinc</keyword>
<accession>A0A8H4J5N4</accession>